<accession>A0A1Y6BUT9</accession>
<dbReference type="EC" id="4.1.2.14" evidence="5"/>
<comment type="subunit">
    <text evidence="4">Homotrimer.</text>
</comment>
<dbReference type="InterPro" id="IPR000887">
    <property type="entry name" value="Aldlse_KDPG_KHG"/>
</dbReference>
<evidence type="ECO:0000313" key="9">
    <source>
        <dbReference type="EMBL" id="SMF29617.1"/>
    </source>
</evidence>
<organism evidence="9 10">
    <name type="scientific">Tistlia consotensis USBA 355</name>
    <dbReference type="NCBI Taxonomy" id="560819"/>
    <lineage>
        <taxon>Bacteria</taxon>
        <taxon>Pseudomonadati</taxon>
        <taxon>Pseudomonadota</taxon>
        <taxon>Alphaproteobacteria</taxon>
        <taxon>Rhodospirillales</taxon>
        <taxon>Rhodovibrionaceae</taxon>
        <taxon>Tistlia</taxon>
    </lineage>
</organism>
<evidence type="ECO:0000256" key="4">
    <source>
        <dbReference type="ARBA" id="ARBA00011233"/>
    </source>
</evidence>
<gene>
    <name evidence="9" type="ORF">SAMN05428998_11050</name>
</gene>
<evidence type="ECO:0000256" key="7">
    <source>
        <dbReference type="ARBA" id="ARBA00023270"/>
    </source>
</evidence>
<dbReference type="EMBL" id="FWZX01000010">
    <property type="protein sequence ID" value="SMF29617.1"/>
    <property type="molecule type" value="Genomic_DNA"/>
</dbReference>
<dbReference type="AlphaFoldDB" id="A0A1Y6BUT9"/>
<dbReference type="Pfam" id="PF01081">
    <property type="entry name" value="Aldolase"/>
    <property type="match status" value="1"/>
</dbReference>
<reference evidence="9 10" key="1">
    <citation type="submission" date="2017-04" db="EMBL/GenBank/DDBJ databases">
        <authorList>
            <person name="Afonso C.L."/>
            <person name="Miller P.J."/>
            <person name="Scott M.A."/>
            <person name="Spackman E."/>
            <person name="Goraichik I."/>
            <person name="Dimitrov K.M."/>
            <person name="Suarez D.L."/>
            <person name="Swayne D.E."/>
        </authorList>
    </citation>
    <scope>NUCLEOTIDE SEQUENCE [LARGE SCALE GENOMIC DNA]</scope>
    <source>
        <strain evidence="9 10">USBA 355</strain>
    </source>
</reference>
<sequence length="217" mass="21589">MSMPLSIAEVCRLAPVVPVLVVEEIAHAAPLARALVAGGLKALEVTLRTPAALEAIRIMAEAAPGAVVGAGTLRSPADVRAAREAGARFGVSPGLSARVLDAAEEAGLPMLPGVATPSEAMAGAERGLEILKFFPAEANGGVPVLEAWASPLKGLSFCPTGGIGAANAPDYLRLPNVLCVGGSWVAPRGLVAAGDWAAVTALARTAAGLGAVVPARA</sequence>
<evidence type="ECO:0000256" key="3">
    <source>
        <dbReference type="ARBA" id="ARBA00006906"/>
    </source>
</evidence>
<dbReference type="PANTHER" id="PTHR30246">
    <property type="entry name" value="2-KETO-3-DEOXY-6-PHOSPHOGLUCONATE ALDOLASE"/>
    <property type="match status" value="1"/>
</dbReference>
<comment type="catalytic activity">
    <reaction evidence="1">
        <text>2-dehydro-3-deoxy-6-phospho-D-gluconate = D-glyceraldehyde 3-phosphate + pyruvate</text>
        <dbReference type="Rhea" id="RHEA:17089"/>
        <dbReference type="ChEBI" id="CHEBI:15361"/>
        <dbReference type="ChEBI" id="CHEBI:57569"/>
        <dbReference type="ChEBI" id="CHEBI:59776"/>
        <dbReference type="EC" id="4.1.2.14"/>
    </reaction>
</comment>
<dbReference type="STRING" id="560819.SAMN05428998_11050"/>
<dbReference type="SUPFAM" id="SSF51569">
    <property type="entry name" value="Aldolase"/>
    <property type="match status" value="1"/>
</dbReference>
<dbReference type="InterPro" id="IPR031338">
    <property type="entry name" value="KDPG/KHG_AS_2"/>
</dbReference>
<evidence type="ECO:0000256" key="1">
    <source>
        <dbReference type="ARBA" id="ARBA00000654"/>
    </source>
</evidence>
<keyword evidence="10" id="KW-1185">Reference proteome</keyword>
<dbReference type="InterPro" id="IPR013785">
    <property type="entry name" value="Aldolase_TIM"/>
</dbReference>
<dbReference type="InterPro" id="IPR031337">
    <property type="entry name" value="KDPG/KHG_AS_1"/>
</dbReference>
<keyword evidence="7" id="KW-0704">Schiff base</keyword>
<dbReference type="Proteomes" id="UP000192917">
    <property type="component" value="Unassembled WGS sequence"/>
</dbReference>
<evidence type="ECO:0000256" key="5">
    <source>
        <dbReference type="ARBA" id="ARBA00013063"/>
    </source>
</evidence>
<comment type="pathway">
    <text evidence="2">Carbohydrate acid metabolism; 2-dehydro-3-deoxy-D-gluconate degradation; D-glyceraldehyde 3-phosphate and pyruvate from 2-dehydro-3-deoxy-D-gluconate: step 2/2.</text>
</comment>
<evidence type="ECO:0000313" key="10">
    <source>
        <dbReference type="Proteomes" id="UP000192917"/>
    </source>
</evidence>
<dbReference type="CDD" id="cd00452">
    <property type="entry name" value="KDPG_aldolase"/>
    <property type="match status" value="1"/>
</dbReference>
<proteinExistence type="inferred from homology"/>
<dbReference type="RefSeq" id="WP_085123274.1">
    <property type="nucleotide sequence ID" value="NZ_FWZX01000010.1"/>
</dbReference>
<keyword evidence="8" id="KW-0119">Carbohydrate metabolism</keyword>
<evidence type="ECO:0000256" key="2">
    <source>
        <dbReference type="ARBA" id="ARBA00004736"/>
    </source>
</evidence>
<keyword evidence="6" id="KW-0456">Lyase</keyword>
<dbReference type="NCBIfam" id="TIGR01182">
    <property type="entry name" value="eda"/>
    <property type="match status" value="1"/>
</dbReference>
<name>A0A1Y6BUT9_9PROT</name>
<comment type="similarity">
    <text evidence="3">Belongs to the KHG/KDPG aldolase family.</text>
</comment>
<dbReference type="PROSITE" id="PS00159">
    <property type="entry name" value="ALDOLASE_KDPG_KHG_1"/>
    <property type="match status" value="1"/>
</dbReference>
<dbReference type="Gene3D" id="3.20.20.70">
    <property type="entry name" value="Aldolase class I"/>
    <property type="match status" value="1"/>
</dbReference>
<dbReference type="GO" id="GO:0008675">
    <property type="term" value="F:2-dehydro-3-deoxy-phosphogluconate aldolase activity"/>
    <property type="evidence" value="ECO:0007669"/>
    <property type="project" value="UniProtKB-EC"/>
</dbReference>
<evidence type="ECO:0000256" key="6">
    <source>
        <dbReference type="ARBA" id="ARBA00023239"/>
    </source>
</evidence>
<dbReference type="NCBIfam" id="NF004325">
    <property type="entry name" value="PRK05718.1"/>
    <property type="match status" value="1"/>
</dbReference>
<protein>
    <recommendedName>
        <fullName evidence="5">2-dehydro-3-deoxy-phosphogluconate aldolase</fullName>
        <ecNumber evidence="5">4.1.2.14</ecNumber>
    </recommendedName>
</protein>
<dbReference type="PROSITE" id="PS00160">
    <property type="entry name" value="ALDOLASE_KDPG_KHG_2"/>
    <property type="match status" value="1"/>
</dbReference>
<dbReference type="PANTHER" id="PTHR30246:SF1">
    <property type="entry name" value="2-DEHYDRO-3-DEOXY-6-PHOSPHOGALACTONATE ALDOLASE-RELATED"/>
    <property type="match status" value="1"/>
</dbReference>
<evidence type="ECO:0000256" key="8">
    <source>
        <dbReference type="ARBA" id="ARBA00023277"/>
    </source>
</evidence>